<keyword evidence="3" id="KW-0813">Transport</keyword>
<protein>
    <submittedName>
        <fullName evidence="9">GerAB/ArcD/ProY family transporter</fullName>
    </submittedName>
</protein>
<feature type="transmembrane region" description="Helical" evidence="8">
    <location>
        <begin position="268"/>
        <end position="288"/>
    </location>
</feature>
<evidence type="ECO:0000256" key="8">
    <source>
        <dbReference type="SAM" id="Phobius"/>
    </source>
</evidence>
<accession>A0ABV9DG95</accession>
<dbReference type="RefSeq" id="WP_390292810.1">
    <property type="nucleotide sequence ID" value="NZ_JBHSFU010000003.1"/>
</dbReference>
<evidence type="ECO:0000256" key="4">
    <source>
        <dbReference type="ARBA" id="ARBA00022544"/>
    </source>
</evidence>
<dbReference type="PANTHER" id="PTHR34975">
    <property type="entry name" value="SPORE GERMINATION PROTEIN A2"/>
    <property type="match status" value="1"/>
</dbReference>
<dbReference type="PANTHER" id="PTHR34975:SF2">
    <property type="entry name" value="SPORE GERMINATION PROTEIN A2"/>
    <property type="match status" value="1"/>
</dbReference>
<comment type="similarity">
    <text evidence="2">Belongs to the amino acid-polyamine-organocation (APC) superfamily. Spore germination protein (SGP) (TC 2.A.3.9) family.</text>
</comment>
<evidence type="ECO:0000256" key="6">
    <source>
        <dbReference type="ARBA" id="ARBA00022989"/>
    </source>
</evidence>
<feature type="transmembrane region" description="Helical" evidence="8">
    <location>
        <begin position="42"/>
        <end position="63"/>
    </location>
</feature>
<dbReference type="Proteomes" id="UP001595989">
    <property type="component" value="Unassembled WGS sequence"/>
</dbReference>
<dbReference type="NCBIfam" id="TIGR00912">
    <property type="entry name" value="2A0309"/>
    <property type="match status" value="1"/>
</dbReference>
<keyword evidence="6 8" id="KW-1133">Transmembrane helix</keyword>
<evidence type="ECO:0000256" key="2">
    <source>
        <dbReference type="ARBA" id="ARBA00007998"/>
    </source>
</evidence>
<feature type="transmembrane region" description="Helical" evidence="8">
    <location>
        <begin position="12"/>
        <end position="36"/>
    </location>
</feature>
<evidence type="ECO:0000256" key="1">
    <source>
        <dbReference type="ARBA" id="ARBA00004141"/>
    </source>
</evidence>
<feature type="transmembrane region" description="Helical" evidence="8">
    <location>
        <begin position="113"/>
        <end position="135"/>
    </location>
</feature>
<dbReference type="InterPro" id="IPR004761">
    <property type="entry name" value="Spore_GerAB"/>
</dbReference>
<evidence type="ECO:0000256" key="5">
    <source>
        <dbReference type="ARBA" id="ARBA00022692"/>
    </source>
</evidence>
<feature type="transmembrane region" description="Helical" evidence="8">
    <location>
        <begin position="186"/>
        <end position="206"/>
    </location>
</feature>
<keyword evidence="5 8" id="KW-0812">Transmembrane</keyword>
<feature type="transmembrane region" description="Helical" evidence="8">
    <location>
        <begin position="332"/>
        <end position="353"/>
    </location>
</feature>
<keyword evidence="7 8" id="KW-0472">Membrane</keyword>
<proteinExistence type="inferred from homology"/>
<evidence type="ECO:0000313" key="9">
    <source>
        <dbReference type="EMBL" id="MFC4556873.1"/>
    </source>
</evidence>
<name>A0ABV9DG95_9BACI</name>
<evidence type="ECO:0000256" key="3">
    <source>
        <dbReference type="ARBA" id="ARBA00022448"/>
    </source>
</evidence>
<organism evidence="9 10">
    <name type="scientific">Virgibacillus kekensis</name>
    <dbReference type="NCBI Taxonomy" id="202261"/>
    <lineage>
        <taxon>Bacteria</taxon>
        <taxon>Bacillati</taxon>
        <taxon>Bacillota</taxon>
        <taxon>Bacilli</taxon>
        <taxon>Bacillales</taxon>
        <taxon>Bacillaceae</taxon>
        <taxon>Virgibacillus</taxon>
    </lineage>
</organism>
<dbReference type="EMBL" id="JBHSFU010000003">
    <property type="protein sequence ID" value="MFC4556873.1"/>
    <property type="molecule type" value="Genomic_DNA"/>
</dbReference>
<gene>
    <name evidence="9" type="ORF">ACFO3D_01465</name>
</gene>
<evidence type="ECO:0000256" key="7">
    <source>
        <dbReference type="ARBA" id="ARBA00023136"/>
    </source>
</evidence>
<sequence length="362" mass="41428">MIQEKDKVTGLMVFFLITASQVGVGVLGFQSIIIKYAEQDAWISIFVAGAAISIIIWIMYRMLGWNKTGDIVAIHQDAIGKLAGNFLSVIFAFYLLILSVVVLSTYLEIIQVWMFPHIDMMAILFLLLPLIYYIIAGEFRVVTGVSFFGVVYPSLLMLTLFYPFHFGHIANIMPVFDHTIKEILQSSRLTVINFLGVSILLVFYPYISDSSRSRRNALFGNLYTTILYVIICVVSFFYYSQEELKHIIWATLGMWKIIELPFLARFEYIGIATLFFSILPNVVLYTWASARTLHRTTGISHKKICVFLLIILFGACMTAQDRETVNLLNDMISRVGIVFLFVYIPLLFFLYLLRRKVKKNAA</sequence>
<reference evidence="10" key="1">
    <citation type="journal article" date="2019" name="Int. J. Syst. Evol. Microbiol.">
        <title>The Global Catalogue of Microorganisms (GCM) 10K type strain sequencing project: providing services to taxonomists for standard genome sequencing and annotation.</title>
        <authorList>
            <consortium name="The Broad Institute Genomics Platform"/>
            <consortium name="The Broad Institute Genome Sequencing Center for Infectious Disease"/>
            <person name="Wu L."/>
            <person name="Ma J."/>
        </authorList>
    </citation>
    <scope>NUCLEOTIDE SEQUENCE [LARGE SCALE GENOMIC DNA]</scope>
    <source>
        <strain evidence="10">CGMCC 4.7426</strain>
    </source>
</reference>
<feature type="transmembrane region" description="Helical" evidence="8">
    <location>
        <begin position="300"/>
        <end position="320"/>
    </location>
</feature>
<feature type="transmembrane region" description="Helical" evidence="8">
    <location>
        <begin position="218"/>
        <end position="239"/>
    </location>
</feature>
<comment type="subcellular location">
    <subcellularLocation>
        <location evidence="1">Membrane</location>
        <topology evidence="1">Multi-pass membrane protein</topology>
    </subcellularLocation>
</comment>
<keyword evidence="10" id="KW-1185">Reference proteome</keyword>
<keyword evidence="4" id="KW-0309">Germination</keyword>
<feature type="transmembrane region" description="Helical" evidence="8">
    <location>
        <begin position="84"/>
        <end position="107"/>
    </location>
</feature>
<evidence type="ECO:0000313" key="10">
    <source>
        <dbReference type="Proteomes" id="UP001595989"/>
    </source>
</evidence>
<comment type="caution">
    <text evidence="9">The sequence shown here is derived from an EMBL/GenBank/DDBJ whole genome shotgun (WGS) entry which is preliminary data.</text>
</comment>
<dbReference type="Pfam" id="PF03845">
    <property type="entry name" value="Spore_permease"/>
    <property type="match status" value="1"/>
</dbReference>
<feature type="transmembrane region" description="Helical" evidence="8">
    <location>
        <begin position="147"/>
        <end position="166"/>
    </location>
</feature>